<evidence type="ECO:0000259" key="9">
    <source>
        <dbReference type="PROSITE" id="PS51007"/>
    </source>
</evidence>
<dbReference type="PROSITE" id="PS50005">
    <property type="entry name" value="TPR"/>
    <property type="match status" value="2"/>
</dbReference>
<dbReference type="PANTHER" id="PTHR45586">
    <property type="entry name" value="TPR REPEAT-CONTAINING PROTEIN PA4667"/>
    <property type="match status" value="1"/>
</dbReference>
<dbReference type="InterPro" id="IPR051012">
    <property type="entry name" value="CellSynth/LPSAsmb/PSIAsmb"/>
</dbReference>
<dbReference type="Gene3D" id="1.25.40.10">
    <property type="entry name" value="Tetratricopeptide repeat domain"/>
    <property type="match status" value="1"/>
</dbReference>
<dbReference type="Gene3D" id="1.10.1130.10">
    <property type="entry name" value="Flavocytochrome C3, Chain A"/>
    <property type="match status" value="1"/>
</dbReference>
<feature type="transmembrane region" description="Helical" evidence="8">
    <location>
        <begin position="133"/>
        <end position="152"/>
    </location>
</feature>
<organism evidence="10 11">
    <name type="scientific">Candidatus Sulfotelmatobacter kueseliae</name>
    <dbReference type="NCBI Taxonomy" id="2042962"/>
    <lineage>
        <taxon>Bacteria</taxon>
        <taxon>Pseudomonadati</taxon>
        <taxon>Acidobacteriota</taxon>
        <taxon>Terriglobia</taxon>
        <taxon>Terriglobales</taxon>
        <taxon>Candidatus Korobacteraceae</taxon>
        <taxon>Candidatus Sulfotelmatobacter</taxon>
    </lineage>
</organism>
<dbReference type="EMBL" id="OMOD01000185">
    <property type="protein sequence ID" value="SPF48581.1"/>
    <property type="molecule type" value="Genomic_DNA"/>
</dbReference>
<keyword evidence="8" id="KW-0472">Membrane</keyword>
<feature type="region of interest" description="Disordered" evidence="7">
    <location>
        <begin position="938"/>
        <end position="959"/>
    </location>
</feature>
<dbReference type="PANTHER" id="PTHR45586:SF1">
    <property type="entry name" value="LIPOPOLYSACCHARIDE ASSEMBLY PROTEIN B"/>
    <property type="match status" value="1"/>
</dbReference>
<evidence type="ECO:0000313" key="11">
    <source>
        <dbReference type="Proteomes" id="UP000238701"/>
    </source>
</evidence>
<evidence type="ECO:0000256" key="7">
    <source>
        <dbReference type="SAM" id="MobiDB-lite"/>
    </source>
</evidence>
<dbReference type="InterPro" id="IPR019734">
    <property type="entry name" value="TPR_rpt"/>
</dbReference>
<accession>A0A2U3L9J0</accession>
<dbReference type="PROSITE" id="PS51007">
    <property type="entry name" value="CYTC"/>
    <property type="match status" value="1"/>
</dbReference>
<keyword evidence="6" id="KW-0349">Heme</keyword>
<dbReference type="Pfam" id="PF13435">
    <property type="entry name" value="Cytochrome_C554"/>
    <property type="match status" value="1"/>
</dbReference>
<feature type="domain" description="Cytochrome c" evidence="9">
    <location>
        <begin position="387"/>
        <end position="494"/>
    </location>
</feature>
<feature type="transmembrane region" description="Helical" evidence="8">
    <location>
        <begin position="12"/>
        <end position="31"/>
    </location>
</feature>
<evidence type="ECO:0000256" key="1">
    <source>
        <dbReference type="ARBA" id="ARBA00022723"/>
    </source>
</evidence>
<proteinExistence type="predicted"/>
<sequence>MGEAPTSGGVAARTLLWLVWFLILSAAYLYTFPQPNIFYAGVVLLHALGGTLAAILLIPWLSRLLRRGSVASRGGWFFVAAGAVLGLILIKTGTPRAEWNKLYSHIVISLASVALLIAGWLENRRSSKAGVGATILRVTICLALFGGLGYGARYIRESWQARSRIQNPTMPPDSMNGEGDGPSGPFFPSSAQVYGGQKIPSKFFMESDSCKRCHEDIYNQWFSSAHHFSSFNNQWYRKSIEYMQDTIGTRPSKWCGGCHDPAVLYAGMMDTPIKQIVHRPEAQAGLGCMMCHSIADVKSTMGQGDFYLEYPKLHELAATQNPVARALHDFLIKLNPEPHRRVFLKPFMREQTAEFCSSCHKVHLDVPVNHYRWFRGFNEYDNWQASGVSGQGARSFYYPPKPQQCADCHMPMEASKDMGNINGFVHSHRFPAANTGLPTANADATQLKLTEDFLKNGQLTVDIFALSPAQAPLRAGAATQSELSTTFAVGEEAENKVAESSEQLVPITAPLNRVQPALRRGDTVRVDVVVRTKKVGHFFPGGTVDAYDTWLELKGTDDKGQTIFWSGMFEDNGHGPVEKGAHFYRSLQIDGHGNPINKRNAWATRAVVYVRLIPPGAADTVHYRMFIPENAGNQITLHARLCYRKFSWYGTQEAFAGQPDPNAPPDSVSPDYDDRPTVFTASLSGVSAKEEKIPDLPIVAIAEDEVTLPIVARNTPAALPKTIVRKEEWQRWNDYGIGLFLQGDLKGAAAVFQKVTEADPTNPDGWVNIGRCAVQEGDMARARLVLEKALALAPNLARANFFYAKVLRADGNYDGAADRLRIVLAQYPRDRVALNDLGRVLFLQRKYEDAVKILQSVLAIDTEDLQAHYNLMLCYNGLGNEKLAEEHQARYLRFKADESSQAITGPYRRLHPEDNNERQAVHEHVSVPLPTLGMNRVGADAPVRPAGQSPAPTSVGASR</sequence>
<dbReference type="OrthoDB" id="9814800at2"/>
<dbReference type="SUPFAM" id="SSF48695">
    <property type="entry name" value="Multiheme cytochromes"/>
    <property type="match status" value="1"/>
</dbReference>
<gene>
    <name evidence="10" type="ORF">SBA1_870020</name>
</gene>
<evidence type="ECO:0000256" key="2">
    <source>
        <dbReference type="ARBA" id="ARBA00022737"/>
    </source>
</evidence>
<feature type="transmembrane region" description="Helical" evidence="8">
    <location>
        <begin position="37"/>
        <end position="58"/>
    </location>
</feature>
<dbReference type="InterPro" id="IPR023155">
    <property type="entry name" value="Cyt_c-552/4"/>
</dbReference>
<dbReference type="SUPFAM" id="SSF48452">
    <property type="entry name" value="TPR-like"/>
    <property type="match status" value="1"/>
</dbReference>
<dbReference type="GO" id="GO:0009055">
    <property type="term" value="F:electron transfer activity"/>
    <property type="evidence" value="ECO:0007669"/>
    <property type="project" value="InterPro"/>
</dbReference>
<keyword evidence="8" id="KW-1133">Transmembrane helix</keyword>
<feature type="transmembrane region" description="Helical" evidence="8">
    <location>
        <begin position="102"/>
        <end position="121"/>
    </location>
</feature>
<keyword evidence="4 6" id="KW-0408">Iron</keyword>
<feature type="transmembrane region" description="Helical" evidence="8">
    <location>
        <begin position="70"/>
        <end position="90"/>
    </location>
</feature>
<reference evidence="11" key="1">
    <citation type="submission" date="2018-02" db="EMBL/GenBank/DDBJ databases">
        <authorList>
            <person name="Hausmann B."/>
        </authorList>
    </citation>
    <scope>NUCLEOTIDE SEQUENCE [LARGE SCALE GENOMIC DNA]</scope>
    <source>
        <strain evidence="11">Peat soil MAG SbA1</strain>
    </source>
</reference>
<evidence type="ECO:0000256" key="5">
    <source>
        <dbReference type="PROSITE-ProRule" id="PRU00339"/>
    </source>
</evidence>
<dbReference type="Proteomes" id="UP000238701">
    <property type="component" value="Unassembled WGS sequence"/>
</dbReference>
<dbReference type="AlphaFoldDB" id="A0A2U3L9J0"/>
<keyword evidence="2" id="KW-0677">Repeat</keyword>
<keyword evidence="1 6" id="KW-0479">Metal-binding</keyword>
<evidence type="ECO:0000256" key="4">
    <source>
        <dbReference type="ARBA" id="ARBA00023004"/>
    </source>
</evidence>
<name>A0A2U3L9J0_9BACT</name>
<keyword evidence="3 5" id="KW-0802">TPR repeat</keyword>
<feature type="compositionally biased region" description="Polar residues" evidence="7">
    <location>
        <begin position="950"/>
        <end position="959"/>
    </location>
</feature>
<evidence type="ECO:0000313" key="10">
    <source>
        <dbReference type="EMBL" id="SPF48581.1"/>
    </source>
</evidence>
<protein>
    <submittedName>
        <fullName evidence="10">Tetratricopeptide repeat protein</fullName>
    </submittedName>
</protein>
<evidence type="ECO:0000256" key="6">
    <source>
        <dbReference type="PROSITE-ProRule" id="PRU00433"/>
    </source>
</evidence>
<feature type="repeat" description="TPR" evidence="5">
    <location>
        <begin position="763"/>
        <end position="796"/>
    </location>
</feature>
<dbReference type="GO" id="GO:0046872">
    <property type="term" value="F:metal ion binding"/>
    <property type="evidence" value="ECO:0007669"/>
    <property type="project" value="UniProtKB-KW"/>
</dbReference>
<dbReference type="InterPro" id="IPR011990">
    <property type="entry name" value="TPR-like_helical_dom_sf"/>
</dbReference>
<evidence type="ECO:0000256" key="8">
    <source>
        <dbReference type="SAM" id="Phobius"/>
    </source>
</evidence>
<dbReference type="Pfam" id="PF14559">
    <property type="entry name" value="TPR_19"/>
    <property type="match status" value="2"/>
</dbReference>
<evidence type="ECO:0000256" key="3">
    <source>
        <dbReference type="ARBA" id="ARBA00022803"/>
    </source>
</evidence>
<dbReference type="InterPro" id="IPR036280">
    <property type="entry name" value="Multihaem_cyt_sf"/>
</dbReference>
<dbReference type="InterPro" id="IPR009056">
    <property type="entry name" value="Cyt_c-like_dom"/>
</dbReference>
<dbReference type="GO" id="GO:0020037">
    <property type="term" value="F:heme binding"/>
    <property type="evidence" value="ECO:0007669"/>
    <property type="project" value="InterPro"/>
</dbReference>
<feature type="repeat" description="TPR" evidence="5">
    <location>
        <begin position="831"/>
        <end position="864"/>
    </location>
</feature>
<keyword evidence="8" id="KW-0812">Transmembrane</keyword>
<dbReference type="SMART" id="SM00028">
    <property type="entry name" value="TPR"/>
    <property type="match status" value="4"/>
</dbReference>